<accession>A0ABY5TNT9</accession>
<gene>
    <name evidence="1" type="ORF">NYF23_01985</name>
</gene>
<dbReference type="Proteomes" id="UP001059934">
    <property type="component" value="Chromosome"/>
</dbReference>
<evidence type="ECO:0008006" key="3">
    <source>
        <dbReference type="Google" id="ProtNLM"/>
    </source>
</evidence>
<sequence length="136" mass="15091">MSVASLPTQIKNDSDIWLSPIHGINHWARVMDNALMVGETNGTDLKVIEYFAYLHHDCCRFNDGRDPMHGPRAAAYANAHIRLFDLDEQQFKVLITAVSGHTHAFPSGKAGNNLTLAACWDSDRLDFPVAETVLSI</sequence>
<reference evidence="1" key="1">
    <citation type="submission" date="2022-08" db="EMBL/GenBank/DDBJ databases">
        <title>Catabolic pathway analysis in culturable SAR92 clade bacteria reveals their overlooked roles in DMSP degradation in coastal seas.</title>
        <authorList>
            <person name="He X."/>
            <person name="Zhang X."/>
            <person name="Zhang Y."/>
        </authorList>
    </citation>
    <scope>NUCLEOTIDE SEQUENCE</scope>
    <source>
        <strain evidence="1">H455</strain>
    </source>
</reference>
<evidence type="ECO:0000313" key="2">
    <source>
        <dbReference type="Proteomes" id="UP001059934"/>
    </source>
</evidence>
<protein>
    <recommendedName>
        <fullName evidence="3">HD domain-containing protein</fullName>
    </recommendedName>
</protein>
<dbReference type="Gene3D" id="1.10.3210.10">
    <property type="entry name" value="Hypothetical protein af1432"/>
    <property type="match status" value="1"/>
</dbReference>
<keyword evidence="2" id="KW-1185">Reference proteome</keyword>
<proteinExistence type="predicted"/>
<dbReference type="EMBL" id="CP103416">
    <property type="protein sequence ID" value="UVW35390.1"/>
    <property type="molecule type" value="Genomic_DNA"/>
</dbReference>
<dbReference type="SUPFAM" id="SSF109604">
    <property type="entry name" value="HD-domain/PDEase-like"/>
    <property type="match status" value="1"/>
</dbReference>
<organism evidence="1 2">
    <name type="scientific">SAR92 clade bacterium H455</name>
    <dbReference type="NCBI Taxonomy" id="2974818"/>
    <lineage>
        <taxon>Bacteria</taxon>
        <taxon>Pseudomonadati</taxon>
        <taxon>Pseudomonadota</taxon>
        <taxon>Gammaproteobacteria</taxon>
        <taxon>Cellvibrionales</taxon>
        <taxon>Porticoccaceae</taxon>
        <taxon>SAR92 clade</taxon>
    </lineage>
</organism>
<name>A0ABY5TNT9_9GAMM</name>
<evidence type="ECO:0000313" key="1">
    <source>
        <dbReference type="EMBL" id="UVW35390.1"/>
    </source>
</evidence>